<feature type="domain" description="C2" evidence="2">
    <location>
        <begin position="429"/>
        <end position="544"/>
    </location>
</feature>
<sequence length="897" mass="100563">VGLTFDTAVEQLKVTGRLQIILLFSMEVPFPHVSKATISFVERPDIWFNVRMLKALQIMEVPLVKSWIYINVMDGLTKALVDPGRIEVPIATVGAILADRPGYSRQKNPLAQGVITVLIKGTPPSEPGEEVRYTRLRLGKHKRQTMDVSAADEWSDICSFFVYNLAKDKIQVKSKCKRLLLTVTLEQHEIDLSSFPFEETNPAVHEIQNEDGSKLKFHLQYTKLTPICLDHQKVDNMNGVTAGVVYVCVHGASNVLAGDVGGTSDPYCVVFCNRRRVLTTPYIPRTRNPVWESHVEFFVENLTEADLTFYVFDWDGTNIIDDDFLGYTTFSLSEHNPTAIRVPLTLGYNKHTNSITQNSTYGNITVSAVFRPVTSVAKSEKFRAPSSELCSAEVLYMEDLTSPGFKSSTNHHSITSQSDEGGRNMSKKSLRNKSVAAEYLEDKIYVELTILQAKDLVAMDRNGFSDPYCQVMMNSKQLYCTSVKKKTLFPKWNESFMFEMKEDDGMIEIFMYDKDLISKDFLGKLTLTLEQMKELSHKGTSDWFTLQRTQSGQIQVRCSVTTKESVESISHPKKNKDASRQISHISDEVFRQDSIQNQMPQVPDTVAISHSSPPQAPATASSKSTGNSPIVSPVNDIIKAATLPRALGVNASSPVNAEFDASPHNPSPSSQATYQNEKALDSTPAYLRHSISDVSMERKKDQSNFDLLLLSPVNSGITPSESMNSFPTFRGGDSVSLSESFVGQERLYSVSGKILNILGLQNSQRTIYCKVRVQQPSHKKRFASNSRVIAKSPMVKASRPELDVPFEIDRGVGTSLDTMIIFDVKADNKEHIATKGFKLRYLFEGIAADRVQKWLPLENSVQVEVYLSHGKPDLRALNRKNRTFKNWSLRKDKTYIS</sequence>
<dbReference type="SMART" id="SM00239">
    <property type="entry name" value="C2"/>
    <property type="match status" value="2"/>
</dbReference>
<proteinExistence type="predicted"/>
<accession>A0ABD3WN62</accession>
<dbReference type="PANTHER" id="PTHR46980:SF2">
    <property type="entry name" value="TRICALBIN-1-RELATED"/>
    <property type="match status" value="1"/>
</dbReference>
<feature type="non-terminal residue" evidence="3">
    <location>
        <position position="1"/>
    </location>
</feature>
<dbReference type="EMBL" id="JBJQND010000006">
    <property type="protein sequence ID" value="KAL3874920.1"/>
    <property type="molecule type" value="Genomic_DNA"/>
</dbReference>
<dbReference type="AlphaFoldDB" id="A0ABD3WN62"/>
<reference evidence="3 4" key="1">
    <citation type="submission" date="2024-11" db="EMBL/GenBank/DDBJ databases">
        <title>Chromosome-level genome assembly of the freshwater bivalve Anodonta woodiana.</title>
        <authorList>
            <person name="Chen X."/>
        </authorList>
    </citation>
    <scope>NUCLEOTIDE SEQUENCE [LARGE SCALE GENOMIC DNA]</scope>
    <source>
        <strain evidence="3">MN2024</strain>
        <tissue evidence="3">Gills</tissue>
    </source>
</reference>
<dbReference type="CDD" id="cd00030">
    <property type="entry name" value="C2"/>
    <property type="match status" value="2"/>
</dbReference>
<dbReference type="InterPro" id="IPR052455">
    <property type="entry name" value="Tricalbin_domain"/>
</dbReference>
<feature type="region of interest" description="Disordered" evidence="1">
    <location>
        <begin position="405"/>
        <end position="429"/>
    </location>
</feature>
<dbReference type="InterPro" id="IPR000008">
    <property type="entry name" value="C2_dom"/>
</dbReference>
<feature type="compositionally biased region" description="Polar residues" evidence="1">
    <location>
        <begin position="667"/>
        <end position="676"/>
    </location>
</feature>
<dbReference type="PROSITE" id="PS50004">
    <property type="entry name" value="C2"/>
    <property type="match status" value="2"/>
</dbReference>
<evidence type="ECO:0000313" key="3">
    <source>
        <dbReference type="EMBL" id="KAL3874920.1"/>
    </source>
</evidence>
<dbReference type="Pfam" id="PF00168">
    <property type="entry name" value="C2"/>
    <property type="match status" value="2"/>
</dbReference>
<keyword evidence="4" id="KW-1185">Reference proteome</keyword>
<organism evidence="3 4">
    <name type="scientific">Sinanodonta woodiana</name>
    <name type="common">Chinese pond mussel</name>
    <name type="synonym">Anodonta woodiana</name>
    <dbReference type="NCBI Taxonomy" id="1069815"/>
    <lineage>
        <taxon>Eukaryota</taxon>
        <taxon>Metazoa</taxon>
        <taxon>Spiralia</taxon>
        <taxon>Lophotrochozoa</taxon>
        <taxon>Mollusca</taxon>
        <taxon>Bivalvia</taxon>
        <taxon>Autobranchia</taxon>
        <taxon>Heteroconchia</taxon>
        <taxon>Palaeoheterodonta</taxon>
        <taxon>Unionida</taxon>
        <taxon>Unionoidea</taxon>
        <taxon>Unionidae</taxon>
        <taxon>Unioninae</taxon>
        <taxon>Sinanodonta</taxon>
    </lineage>
</organism>
<dbReference type="Proteomes" id="UP001634394">
    <property type="component" value="Unassembled WGS sequence"/>
</dbReference>
<gene>
    <name evidence="3" type="ORF">ACJMK2_037872</name>
</gene>
<feature type="compositionally biased region" description="Low complexity" evidence="1">
    <location>
        <begin position="609"/>
        <end position="624"/>
    </location>
</feature>
<dbReference type="SUPFAM" id="SSF49562">
    <property type="entry name" value="C2 domain (Calcium/lipid-binding domain, CaLB)"/>
    <property type="match status" value="2"/>
</dbReference>
<protein>
    <recommendedName>
        <fullName evidence="2">C2 domain-containing protein</fullName>
    </recommendedName>
</protein>
<dbReference type="PANTHER" id="PTHR46980">
    <property type="entry name" value="TRICALBIN-1-RELATED"/>
    <property type="match status" value="1"/>
</dbReference>
<dbReference type="Gene3D" id="2.60.40.150">
    <property type="entry name" value="C2 domain"/>
    <property type="match status" value="2"/>
</dbReference>
<evidence type="ECO:0000313" key="4">
    <source>
        <dbReference type="Proteomes" id="UP001634394"/>
    </source>
</evidence>
<comment type="caution">
    <text evidence="3">The sequence shown here is derived from an EMBL/GenBank/DDBJ whole genome shotgun (WGS) entry which is preliminary data.</text>
</comment>
<name>A0ABD3WN62_SINWO</name>
<dbReference type="CDD" id="cd21669">
    <property type="entry name" value="SMP_SF"/>
    <property type="match status" value="1"/>
</dbReference>
<feature type="domain" description="C2" evidence="2">
    <location>
        <begin position="223"/>
        <end position="346"/>
    </location>
</feature>
<evidence type="ECO:0000256" key="1">
    <source>
        <dbReference type="SAM" id="MobiDB-lite"/>
    </source>
</evidence>
<feature type="region of interest" description="Disordered" evidence="1">
    <location>
        <begin position="657"/>
        <end position="676"/>
    </location>
</feature>
<dbReference type="InterPro" id="IPR035892">
    <property type="entry name" value="C2_domain_sf"/>
</dbReference>
<feature type="region of interest" description="Disordered" evidence="1">
    <location>
        <begin position="605"/>
        <end position="630"/>
    </location>
</feature>
<evidence type="ECO:0000259" key="2">
    <source>
        <dbReference type="PROSITE" id="PS50004"/>
    </source>
</evidence>
<feature type="compositionally biased region" description="Polar residues" evidence="1">
    <location>
        <begin position="405"/>
        <end position="419"/>
    </location>
</feature>